<accession>A0AAV0AL80</accession>
<reference evidence="1" key="1">
    <citation type="submission" date="2022-06" db="EMBL/GenBank/DDBJ databases">
        <authorList>
            <consortium name="SYNGENTA / RWTH Aachen University"/>
        </authorList>
    </citation>
    <scope>NUCLEOTIDE SEQUENCE</scope>
</reference>
<evidence type="ECO:0000313" key="2">
    <source>
        <dbReference type="Proteomes" id="UP001153365"/>
    </source>
</evidence>
<comment type="caution">
    <text evidence="1">The sequence shown here is derived from an EMBL/GenBank/DDBJ whole genome shotgun (WGS) entry which is preliminary data.</text>
</comment>
<gene>
    <name evidence="1" type="ORF">PPACK8108_LOCUS2154</name>
</gene>
<dbReference type="InterPro" id="IPR027417">
    <property type="entry name" value="P-loop_NTPase"/>
</dbReference>
<dbReference type="Proteomes" id="UP001153365">
    <property type="component" value="Unassembled WGS sequence"/>
</dbReference>
<dbReference type="Gene3D" id="3.40.50.300">
    <property type="entry name" value="P-loop containing nucleotide triphosphate hydrolases"/>
    <property type="match status" value="1"/>
</dbReference>
<organism evidence="1 2">
    <name type="scientific">Phakopsora pachyrhizi</name>
    <name type="common">Asian soybean rust disease fungus</name>
    <dbReference type="NCBI Taxonomy" id="170000"/>
    <lineage>
        <taxon>Eukaryota</taxon>
        <taxon>Fungi</taxon>
        <taxon>Dikarya</taxon>
        <taxon>Basidiomycota</taxon>
        <taxon>Pucciniomycotina</taxon>
        <taxon>Pucciniomycetes</taxon>
        <taxon>Pucciniales</taxon>
        <taxon>Phakopsoraceae</taxon>
        <taxon>Phakopsora</taxon>
    </lineage>
</organism>
<sequence>MVVKTKQRRSNLGHLTAAQNSELPDKAEQVFKCKMTALEMKSTKTLKVHKVIWTDFGNGAKGAFGGIMKGMQNMIMQLKNICNHP</sequence>
<dbReference type="AlphaFoldDB" id="A0AAV0AL80"/>
<name>A0AAV0AL80_PHAPC</name>
<keyword evidence="2" id="KW-1185">Reference proteome</keyword>
<proteinExistence type="predicted"/>
<protein>
    <submittedName>
        <fullName evidence="1">Uncharacterized protein</fullName>
    </submittedName>
</protein>
<evidence type="ECO:0000313" key="1">
    <source>
        <dbReference type="EMBL" id="CAH7667729.1"/>
    </source>
</evidence>
<dbReference type="EMBL" id="CALTRL010000367">
    <property type="protein sequence ID" value="CAH7667729.1"/>
    <property type="molecule type" value="Genomic_DNA"/>
</dbReference>